<protein>
    <recommendedName>
        <fullName evidence="8">Hypoxia up-regulated protein 1</fullName>
    </recommendedName>
</protein>
<dbReference type="AlphaFoldDB" id="A0A2H8TVT9"/>
<reference evidence="11" key="1">
    <citation type="submission" date="2017-10" db="EMBL/GenBank/DDBJ databases">
        <title>Transcriptome Assembly of Sugarcane Aphid Adults.</title>
        <authorList>
            <person name="Scully E.D."/>
            <person name="Palmer N.A."/>
            <person name="Geib S.M."/>
            <person name="Sarath G."/>
            <person name="Sattler S.E."/>
        </authorList>
    </citation>
    <scope>NUCLEOTIDE SEQUENCE</scope>
    <source>
        <tissue evidence="11">Whole body</tissue>
    </source>
</reference>
<feature type="compositionally biased region" description="Basic and acidic residues" evidence="9">
    <location>
        <begin position="930"/>
        <end position="957"/>
    </location>
</feature>
<dbReference type="SUPFAM" id="SSF53067">
    <property type="entry name" value="Actin-like ATPase domain"/>
    <property type="match status" value="2"/>
</dbReference>
<feature type="compositionally biased region" description="Polar residues" evidence="9">
    <location>
        <begin position="917"/>
        <end position="929"/>
    </location>
</feature>
<dbReference type="Pfam" id="PF00012">
    <property type="entry name" value="HSP70"/>
    <property type="match status" value="1"/>
</dbReference>
<dbReference type="GO" id="GO:0034663">
    <property type="term" value="C:endoplasmic reticulum chaperone complex"/>
    <property type="evidence" value="ECO:0007669"/>
    <property type="project" value="TreeGrafter"/>
</dbReference>
<feature type="region of interest" description="Disordered" evidence="9">
    <location>
        <begin position="593"/>
        <end position="636"/>
    </location>
</feature>
<dbReference type="Gene3D" id="3.30.30.30">
    <property type="match status" value="1"/>
</dbReference>
<dbReference type="InterPro" id="IPR043129">
    <property type="entry name" value="ATPase_NBD"/>
</dbReference>
<keyword evidence="5" id="KW-0256">Endoplasmic reticulum</keyword>
<dbReference type="PANTHER" id="PTHR45639:SF3">
    <property type="entry name" value="HYPOXIA UP-REGULATED PROTEIN 1"/>
    <property type="match status" value="1"/>
</dbReference>
<evidence type="ECO:0000256" key="7">
    <source>
        <dbReference type="ARBA" id="ARBA00023186"/>
    </source>
</evidence>
<feature type="chain" id="PRO_5014174697" description="Hypoxia up-regulated protein 1" evidence="10">
    <location>
        <begin position="28"/>
        <end position="957"/>
    </location>
</feature>
<comment type="subcellular location">
    <subcellularLocation>
        <location evidence="1">Endoplasmic reticulum lumen</location>
    </subcellularLocation>
</comment>
<evidence type="ECO:0000256" key="1">
    <source>
        <dbReference type="ARBA" id="ARBA00004319"/>
    </source>
</evidence>
<dbReference type="SUPFAM" id="SSF100934">
    <property type="entry name" value="Heat shock protein 70kD (HSP70), C-terminal subdomain"/>
    <property type="match status" value="1"/>
</dbReference>
<keyword evidence="7" id="KW-0143">Chaperone</keyword>
<dbReference type="Gene3D" id="2.60.34.10">
    <property type="entry name" value="Substrate Binding Domain Of DNAk, Chain A, domain 1"/>
    <property type="match status" value="1"/>
</dbReference>
<keyword evidence="4" id="KW-0547">Nucleotide-binding</keyword>
<feature type="compositionally biased region" description="Low complexity" evidence="9">
    <location>
        <begin position="611"/>
        <end position="627"/>
    </location>
</feature>
<sequence>MGILFWKYVTALTMLLILSLHIANVHSLAVMSVDIGSEWMKVAIVSPGVPMEIALNKESKRKTPTAIAFRNGERTFGEDALTVGVRFPSNCYIYFLDLLGKKIDNPIVDLYKKRFPYYNIIPDPKRNTVLFKHKDSDDQFSPEELVAMMLEKAREFAQDSAGQAINEAVISIPGYFGQAERTAVLKAGEIAGIKVLQLINSYTAAALNYGIFRTKSFNETSPMYMMFYDMGAYGTQVSVVSYQLIKSKDRIAPELQPHLAVLGVGYERNLGGLEIQLRLRDYLAAKFNDLKLTPNDVTKNSRSMAKLFKEAGRLKNVLSANTEHFAQIEGLIDEKDMRIKVTREELEELCKDLFDKVVLPAQRALEASGLTIELIEQVMLSGAGTRVPKVQDHLIKDLKSNQPLGRSLNTDEAAALGAAYKAADLSNGFKVKTFITKDATLFPVQVTFDKEVIDENKPAKQVKRILFGHMNPYPQRKIITFNKHQQDFDFTVGYAELNHLHENEVKCLGSLQLSNIRLNGVRDAYSKYQDQEGIDTKGIKAHFAMDDSGLLILQNVELLIEKTVTADTEEESTLSKIGSTISNLFKGPEEVLKEEKPVHEAPEESPIPQASNNTSNNTDTYDQTNSTEQLKLNDTVPVSDSKKNLKVVTVKEPIDVNHEHLFVLPAQDDDLQSSINKIRQLKEIDLAKSRKETSLNNLETAIIETREKLEQPDYASSATDIETRSILDKCSEISNWLEDDGFGAEAEVLDSKFDDLKKIVLPVWERTFEHAERPSRLDALNSALNSSNSFLEKIKNTTLEDTPFTQVEIDTLEKLISEITIWRNKQVEEQEKLPKSVDPVLTVQTIAIKHSSIEREMRYLMSKFTSWKPKKKEDPKVKAPTSQTDNEKDKIPEEQDNDTTFKDNAQNYETEKPSVDEPSSTAEDNVESESSSKIDKTKPIVEPTKTEEKKDDTHSEL</sequence>
<dbReference type="GO" id="GO:0030968">
    <property type="term" value="P:endoplasmic reticulum unfolded protein response"/>
    <property type="evidence" value="ECO:0007669"/>
    <property type="project" value="TreeGrafter"/>
</dbReference>
<evidence type="ECO:0000256" key="9">
    <source>
        <dbReference type="SAM" id="MobiDB-lite"/>
    </source>
</evidence>
<dbReference type="PANTHER" id="PTHR45639">
    <property type="entry name" value="HSC70CB, ISOFORM G-RELATED"/>
    <property type="match status" value="1"/>
</dbReference>
<dbReference type="InterPro" id="IPR029048">
    <property type="entry name" value="HSP70_C_sf"/>
</dbReference>
<feature type="compositionally biased region" description="Basic and acidic residues" evidence="9">
    <location>
        <begin position="593"/>
        <end position="602"/>
    </location>
</feature>
<keyword evidence="6" id="KW-0067">ATP-binding</keyword>
<dbReference type="OrthoDB" id="10262720at2759"/>
<evidence type="ECO:0000256" key="5">
    <source>
        <dbReference type="ARBA" id="ARBA00022824"/>
    </source>
</evidence>
<dbReference type="CDD" id="cd10230">
    <property type="entry name" value="ASKHA_NBD_HSP70_HYOU1"/>
    <property type="match status" value="1"/>
</dbReference>
<dbReference type="EMBL" id="GFXV01006579">
    <property type="protein sequence ID" value="MBW18384.1"/>
    <property type="molecule type" value="Transcribed_RNA"/>
</dbReference>
<evidence type="ECO:0000313" key="11">
    <source>
        <dbReference type="EMBL" id="MBW18384.1"/>
    </source>
</evidence>
<dbReference type="InterPro" id="IPR029047">
    <property type="entry name" value="HSP70_peptide-bd_sf"/>
</dbReference>
<evidence type="ECO:0000256" key="3">
    <source>
        <dbReference type="ARBA" id="ARBA00022729"/>
    </source>
</evidence>
<dbReference type="GO" id="GO:0005788">
    <property type="term" value="C:endoplasmic reticulum lumen"/>
    <property type="evidence" value="ECO:0007669"/>
    <property type="project" value="UniProtKB-SubCell"/>
</dbReference>
<dbReference type="Gene3D" id="3.90.640.10">
    <property type="entry name" value="Actin, Chain A, domain 4"/>
    <property type="match status" value="1"/>
</dbReference>
<evidence type="ECO:0000256" key="10">
    <source>
        <dbReference type="SAM" id="SignalP"/>
    </source>
</evidence>
<name>A0A2H8TVT9_9HEMI</name>
<dbReference type="FunFam" id="3.90.640.10:FF:000012">
    <property type="entry name" value="Hypoxia up-regulated protein 1"/>
    <property type="match status" value="1"/>
</dbReference>
<dbReference type="InterPro" id="IPR013126">
    <property type="entry name" value="Hsp_70_fam"/>
</dbReference>
<evidence type="ECO:0000256" key="4">
    <source>
        <dbReference type="ARBA" id="ARBA00022741"/>
    </source>
</evidence>
<feature type="signal peptide" evidence="10">
    <location>
        <begin position="1"/>
        <end position="27"/>
    </location>
</feature>
<organism evidence="11">
    <name type="scientific">Melanaphis sacchari</name>
    <dbReference type="NCBI Taxonomy" id="742174"/>
    <lineage>
        <taxon>Eukaryota</taxon>
        <taxon>Metazoa</taxon>
        <taxon>Ecdysozoa</taxon>
        <taxon>Arthropoda</taxon>
        <taxon>Hexapoda</taxon>
        <taxon>Insecta</taxon>
        <taxon>Pterygota</taxon>
        <taxon>Neoptera</taxon>
        <taxon>Paraneoptera</taxon>
        <taxon>Hemiptera</taxon>
        <taxon>Sternorrhyncha</taxon>
        <taxon>Aphidomorpha</taxon>
        <taxon>Aphidoidea</taxon>
        <taxon>Aphididae</taxon>
        <taxon>Aphidini</taxon>
        <taxon>Melanaphis</taxon>
    </lineage>
</organism>
<comment type="similarity">
    <text evidence="2">Belongs to the heat shock protein 70 family.</text>
</comment>
<proteinExistence type="inferred from homology"/>
<dbReference type="Gene3D" id="1.20.1270.10">
    <property type="match status" value="1"/>
</dbReference>
<dbReference type="PRINTS" id="PR00301">
    <property type="entry name" value="HEATSHOCK70"/>
</dbReference>
<accession>A0A2H8TVT9</accession>
<dbReference type="Gene3D" id="3.30.420.40">
    <property type="match status" value="2"/>
</dbReference>
<evidence type="ECO:0000256" key="2">
    <source>
        <dbReference type="ARBA" id="ARBA00007381"/>
    </source>
</evidence>
<evidence type="ECO:0000256" key="8">
    <source>
        <dbReference type="ARBA" id="ARBA00040503"/>
    </source>
</evidence>
<feature type="region of interest" description="Disordered" evidence="9">
    <location>
        <begin position="869"/>
        <end position="957"/>
    </location>
</feature>
<evidence type="ECO:0000256" key="6">
    <source>
        <dbReference type="ARBA" id="ARBA00022840"/>
    </source>
</evidence>
<gene>
    <name evidence="11" type="primary">hyou1_2</name>
</gene>
<dbReference type="GO" id="GO:0005524">
    <property type="term" value="F:ATP binding"/>
    <property type="evidence" value="ECO:0007669"/>
    <property type="project" value="UniProtKB-KW"/>
</dbReference>
<keyword evidence="3 10" id="KW-0732">Signal</keyword>
<dbReference type="FunFam" id="3.30.30.30:FF:000004">
    <property type="entry name" value="hypoxia up-regulated protein 1"/>
    <property type="match status" value="1"/>
</dbReference>
<dbReference type="GO" id="GO:0140662">
    <property type="term" value="F:ATP-dependent protein folding chaperone"/>
    <property type="evidence" value="ECO:0007669"/>
    <property type="project" value="InterPro"/>
</dbReference>